<evidence type="ECO:0000259" key="6">
    <source>
        <dbReference type="PROSITE" id="PS51371"/>
    </source>
</evidence>
<gene>
    <name evidence="7" type="ORF">SCF082_LOCUS4005</name>
</gene>
<dbReference type="SUPFAM" id="SSF51412">
    <property type="entry name" value="Inosine monophosphate dehydrogenase (IMPDH)"/>
    <property type="match status" value="1"/>
</dbReference>
<dbReference type="InterPro" id="IPR005990">
    <property type="entry name" value="IMP_DH"/>
</dbReference>
<reference evidence="7 8" key="1">
    <citation type="submission" date="2024-02" db="EMBL/GenBank/DDBJ databases">
        <authorList>
            <person name="Chen Y."/>
            <person name="Shah S."/>
            <person name="Dougan E. K."/>
            <person name="Thang M."/>
            <person name="Chan C."/>
        </authorList>
    </citation>
    <scope>NUCLEOTIDE SEQUENCE [LARGE SCALE GENOMIC DNA]</scope>
</reference>
<dbReference type="PANTHER" id="PTHR11911">
    <property type="entry name" value="INOSINE-5-MONOPHOSPHATE DEHYDROGENASE RELATED"/>
    <property type="match status" value="1"/>
</dbReference>
<keyword evidence="4 5" id="KW-0129">CBS domain</keyword>
<dbReference type="PANTHER" id="PTHR11911:SF111">
    <property type="entry name" value="INOSINE-5'-MONOPHOSPHATE DEHYDROGENASE"/>
    <property type="match status" value="1"/>
</dbReference>
<sequence>MGMMGNRFLGIVTSRDIDFIEDRSVRLSEVMTPKAKCLTACEPISLGEALQKLVQSKKGKLPILNEDGELVALVTRSDLKKLKDFPNAAKDANRQLLVGAAVEPKVSEMERVQRLVEAGMDVLFLEASRSRLEEQAEFIRKVKYQFPGLDVVAGNVVTPKQASPLIQAGADALRVGMGCSSLDSLPEAPAVGRPLGSAVYHVARYASEFKVPVIADGGVATSAAATIALALGASAVMCGLLLAGTTESPGDAFYHDGSRLKLYKGMSSLEVVPSQLEAKKYSQQGEDAGLKRFDGGCCCAVVDRGPAKPLIAAMLDGVRKDFKRLGAQTVKELHEDLYTMKTRFQVRSAAAFTAGRRGALA</sequence>
<accession>A0ABP0HWN1</accession>
<feature type="domain" description="CBS" evidence="6">
    <location>
        <begin position="31"/>
        <end position="89"/>
    </location>
</feature>
<keyword evidence="2" id="KW-0479">Metal-binding</keyword>
<evidence type="ECO:0000256" key="4">
    <source>
        <dbReference type="ARBA" id="ARBA00023122"/>
    </source>
</evidence>
<dbReference type="InterPro" id="IPR013785">
    <property type="entry name" value="Aldolase_TIM"/>
</dbReference>
<organism evidence="7 8">
    <name type="scientific">Durusdinium trenchii</name>
    <dbReference type="NCBI Taxonomy" id="1381693"/>
    <lineage>
        <taxon>Eukaryota</taxon>
        <taxon>Sar</taxon>
        <taxon>Alveolata</taxon>
        <taxon>Dinophyceae</taxon>
        <taxon>Suessiales</taxon>
        <taxon>Symbiodiniaceae</taxon>
        <taxon>Durusdinium</taxon>
    </lineage>
</organism>
<evidence type="ECO:0000313" key="8">
    <source>
        <dbReference type="Proteomes" id="UP001642464"/>
    </source>
</evidence>
<evidence type="ECO:0000256" key="5">
    <source>
        <dbReference type="PROSITE-ProRule" id="PRU00703"/>
    </source>
</evidence>
<evidence type="ECO:0000313" key="7">
    <source>
        <dbReference type="EMBL" id="CAK8994618.1"/>
    </source>
</evidence>
<keyword evidence="3" id="KW-0560">Oxidoreductase</keyword>
<dbReference type="CDD" id="cd04601">
    <property type="entry name" value="CBS_pair_IMPDH"/>
    <property type="match status" value="1"/>
</dbReference>
<dbReference type="InterPro" id="IPR001093">
    <property type="entry name" value="IMP_DH_GMPRt"/>
</dbReference>
<dbReference type="Pfam" id="PF00478">
    <property type="entry name" value="IMPDH"/>
    <property type="match status" value="1"/>
</dbReference>
<keyword evidence="8" id="KW-1185">Reference proteome</keyword>
<dbReference type="EMBL" id="CAXAMM010002080">
    <property type="protein sequence ID" value="CAK8994618.1"/>
    <property type="molecule type" value="Genomic_DNA"/>
</dbReference>
<evidence type="ECO:0000256" key="3">
    <source>
        <dbReference type="ARBA" id="ARBA00023002"/>
    </source>
</evidence>
<comment type="similarity">
    <text evidence="1">Belongs to the IMPDH/GMPR family.</text>
</comment>
<dbReference type="Proteomes" id="UP001642464">
    <property type="component" value="Unassembled WGS sequence"/>
</dbReference>
<protein>
    <submittedName>
        <fullName evidence="7">Inosine-5'-monophosphate dehydrogenase (IMP dehydrogenase) (IMPD) (IMPDH)</fullName>
    </submittedName>
</protein>
<dbReference type="SMART" id="SM01240">
    <property type="entry name" value="IMPDH"/>
    <property type="match status" value="1"/>
</dbReference>
<comment type="caution">
    <text evidence="7">The sequence shown here is derived from an EMBL/GenBank/DDBJ whole genome shotgun (WGS) entry which is preliminary data.</text>
</comment>
<evidence type="ECO:0000256" key="1">
    <source>
        <dbReference type="ARBA" id="ARBA00005502"/>
    </source>
</evidence>
<dbReference type="Gene3D" id="3.20.20.70">
    <property type="entry name" value="Aldolase class I"/>
    <property type="match status" value="1"/>
</dbReference>
<dbReference type="InterPro" id="IPR000644">
    <property type="entry name" value="CBS_dom"/>
</dbReference>
<evidence type="ECO:0000256" key="2">
    <source>
        <dbReference type="ARBA" id="ARBA00022723"/>
    </source>
</evidence>
<proteinExistence type="inferred from homology"/>
<dbReference type="PROSITE" id="PS51371">
    <property type="entry name" value="CBS"/>
    <property type="match status" value="1"/>
</dbReference>
<name>A0ABP0HWN1_9DINO</name>